<accession>A0A6G1G1R9</accession>
<evidence type="ECO:0000313" key="1">
    <source>
        <dbReference type="EMBL" id="KAF1811932.1"/>
    </source>
</evidence>
<dbReference type="EMBL" id="ML975159">
    <property type="protein sequence ID" value="KAF1811932.1"/>
    <property type="molecule type" value="Genomic_DNA"/>
</dbReference>
<sequence length="161" mass="17987">METVESFTTAKEYQQGLKSRPWMMGKIPPIQPENHIIVSPYTRPHFISGDPGPSYGDRIHRRTPVPVSISNGQRSKSFPRCQIHGQLLRLAGKSGTDSSSALARQCIQISEPKMRNQTKAEEEPVDVACFCDQIENRLTICQTENTSFIDDIKGQVSITGK</sequence>
<dbReference type="RefSeq" id="XP_033533563.1">
    <property type="nucleotide sequence ID" value="XM_033678126.1"/>
</dbReference>
<protein>
    <submittedName>
        <fullName evidence="1 3">Uncharacterized protein</fullName>
    </submittedName>
</protein>
<evidence type="ECO:0000313" key="2">
    <source>
        <dbReference type="Proteomes" id="UP000504638"/>
    </source>
</evidence>
<dbReference type="GeneID" id="54418696"/>
<name>A0A6G1G1R9_9PEZI</name>
<proteinExistence type="predicted"/>
<evidence type="ECO:0000313" key="3">
    <source>
        <dbReference type="RefSeq" id="XP_033533563.1"/>
    </source>
</evidence>
<reference evidence="3" key="2">
    <citation type="submission" date="2020-04" db="EMBL/GenBank/DDBJ databases">
        <authorList>
            <consortium name="NCBI Genome Project"/>
        </authorList>
    </citation>
    <scope>NUCLEOTIDE SEQUENCE</scope>
    <source>
        <strain evidence="3">CBS 781.70</strain>
    </source>
</reference>
<keyword evidence="2" id="KW-1185">Reference proteome</keyword>
<dbReference type="AlphaFoldDB" id="A0A6G1G1R9"/>
<gene>
    <name evidence="1 3" type="ORF">P152DRAFT_449736</name>
</gene>
<reference evidence="1 3" key="1">
    <citation type="submission" date="2020-01" db="EMBL/GenBank/DDBJ databases">
        <authorList>
            <consortium name="DOE Joint Genome Institute"/>
            <person name="Haridas S."/>
            <person name="Albert R."/>
            <person name="Binder M."/>
            <person name="Bloem J."/>
            <person name="Labutti K."/>
            <person name="Salamov A."/>
            <person name="Andreopoulos B."/>
            <person name="Baker S.E."/>
            <person name="Barry K."/>
            <person name="Bills G."/>
            <person name="Bluhm B.H."/>
            <person name="Cannon C."/>
            <person name="Castanera R."/>
            <person name="Culley D.E."/>
            <person name="Daum C."/>
            <person name="Ezra D."/>
            <person name="Gonzalez J.B."/>
            <person name="Henrissat B."/>
            <person name="Kuo A."/>
            <person name="Liang C."/>
            <person name="Lipzen A."/>
            <person name="Lutzoni F."/>
            <person name="Magnuson J."/>
            <person name="Mondo S."/>
            <person name="Nolan M."/>
            <person name="Ohm R."/>
            <person name="Pangilinan J."/>
            <person name="Park H.-J."/>
            <person name="Ramirez L."/>
            <person name="Alfaro M."/>
            <person name="Sun H."/>
            <person name="Tritt A."/>
            <person name="Yoshinaga Y."/>
            <person name="Zwiers L.-H."/>
            <person name="Turgeon B.G."/>
            <person name="Goodwin S.B."/>
            <person name="Spatafora J.W."/>
            <person name="Crous P.W."/>
            <person name="Grigoriev I.V."/>
        </authorList>
    </citation>
    <scope>NUCLEOTIDE SEQUENCE</scope>
    <source>
        <strain evidence="1 3">CBS 781.70</strain>
    </source>
</reference>
<organism evidence="1">
    <name type="scientific">Eremomyces bilateralis CBS 781.70</name>
    <dbReference type="NCBI Taxonomy" id="1392243"/>
    <lineage>
        <taxon>Eukaryota</taxon>
        <taxon>Fungi</taxon>
        <taxon>Dikarya</taxon>
        <taxon>Ascomycota</taxon>
        <taxon>Pezizomycotina</taxon>
        <taxon>Dothideomycetes</taxon>
        <taxon>Dothideomycetes incertae sedis</taxon>
        <taxon>Eremomycetales</taxon>
        <taxon>Eremomycetaceae</taxon>
        <taxon>Eremomyces</taxon>
    </lineage>
</organism>
<reference evidence="3" key="3">
    <citation type="submission" date="2025-04" db="UniProtKB">
        <authorList>
            <consortium name="RefSeq"/>
        </authorList>
    </citation>
    <scope>IDENTIFICATION</scope>
    <source>
        <strain evidence="3">CBS 781.70</strain>
    </source>
</reference>
<dbReference type="Proteomes" id="UP000504638">
    <property type="component" value="Unplaced"/>
</dbReference>